<keyword evidence="1" id="KW-0812">Transmembrane</keyword>
<dbReference type="Proteomes" id="UP000185639">
    <property type="component" value="Unassembled WGS sequence"/>
</dbReference>
<feature type="domain" description="Inner membrane protein YqiJ N-terminal" evidence="3">
    <location>
        <begin position="9"/>
        <end position="123"/>
    </location>
</feature>
<dbReference type="RefSeq" id="WP_076513529.1">
    <property type="nucleotide sequence ID" value="NZ_FTOH01000001.1"/>
</dbReference>
<evidence type="ECO:0008006" key="6">
    <source>
        <dbReference type="Google" id="ProtNLM"/>
    </source>
</evidence>
<protein>
    <recommendedName>
        <fullName evidence="6">Membrane protein implicated in regulation of membrane protease activity</fullName>
    </recommendedName>
</protein>
<dbReference type="Pfam" id="PF21001">
    <property type="entry name" value="YqiJ_N"/>
    <property type="match status" value="1"/>
</dbReference>
<dbReference type="AlphaFoldDB" id="A0A1N7IZS4"/>
<dbReference type="EMBL" id="FTOH01000001">
    <property type="protein sequence ID" value="SIS42618.1"/>
    <property type="molecule type" value="Genomic_DNA"/>
</dbReference>
<dbReference type="InterPro" id="IPR048376">
    <property type="entry name" value="YqiJ_N"/>
</dbReference>
<evidence type="ECO:0000313" key="5">
    <source>
        <dbReference type="Proteomes" id="UP000185639"/>
    </source>
</evidence>
<dbReference type="STRING" id="484498.SAMN05421686_101202"/>
<proteinExistence type="predicted"/>
<sequence>MEFLLADNNFPFSVALMLMLIIALTEGVLTVIGAGMSEAIDSLLPDIEFDIDGNISSGGVLTSFLGWIRFGQVPALVLLVIFLATFGLAGLVLQSVLESILGFTLPALIASPLAVVAALPMVRGCNGVLAKVVFKDETESISSSTFVGRVAVITIGEARQNSPAEARFKDRHGTTHYVMVEPMEDVVFKQGDKVLLVESAGATFKVIEPANPNLGQV</sequence>
<evidence type="ECO:0000256" key="1">
    <source>
        <dbReference type="SAM" id="Phobius"/>
    </source>
</evidence>
<reference evidence="5" key="1">
    <citation type="submission" date="2017-01" db="EMBL/GenBank/DDBJ databases">
        <authorList>
            <person name="Varghese N."/>
            <person name="Submissions S."/>
        </authorList>
    </citation>
    <scope>NUCLEOTIDE SEQUENCE [LARGE SCALE GENOMIC DNA]</scope>
    <source>
        <strain evidence="5">DSM 24913</strain>
    </source>
</reference>
<dbReference type="Pfam" id="PF07290">
    <property type="entry name" value="YqiJ_OB"/>
    <property type="match status" value="1"/>
</dbReference>
<feature type="transmembrane region" description="Helical" evidence="1">
    <location>
        <begin position="12"/>
        <end position="34"/>
    </location>
</feature>
<feature type="transmembrane region" description="Helical" evidence="1">
    <location>
        <begin position="99"/>
        <end position="122"/>
    </location>
</feature>
<organism evidence="4 5">
    <name type="scientific">Thalassolituus maritimus</name>
    <dbReference type="NCBI Taxonomy" id="484498"/>
    <lineage>
        <taxon>Bacteria</taxon>
        <taxon>Pseudomonadati</taxon>
        <taxon>Pseudomonadota</taxon>
        <taxon>Gammaproteobacteria</taxon>
        <taxon>Oceanospirillales</taxon>
        <taxon>Oceanospirillaceae</taxon>
        <taxon>Thalassolituus</taxon>
    </lineage>
</organism>
<feature type="domain" description="Inner membrane protein YqiJ OB-fold" evidence="2">
    <location>
        <begin position="145"/>
        <end position="207"/>
    </location>
</feature>
<feature type="transmembrane region" description="Helical" evidence="1">
    <location>
        <begin position="73"/>
        <end position="93"/>
    </location>
</feature>
<dbReference type="InterPro" id="IPR010840">
    <property type="entry name" value="YqiJ_OB"/>
</dbReference>
<evidence type="ECO:0000259" key="3">
    <source>
        <dbReference type="Pfam" id="PF21001"/>
    </source>
</evidence>
<accession>A0A1N7IZS4</accession>
<dbReference type="OrthoDB" id="7207054at2"/>
<keyword evidence="1" id="KW-1133">Transmembrane helix</keyword>
<evidence type="ECO:0000313" key="4">
    <source>
        <dbReference type="EMBL" id="SIS42618.1"/>
    </source>
</evidence>
<keyword evidence="1" id="KW-0472">Membrane</keyword>
<keyword evidence="5" id="KW-1185">Reference proteome</keyword>
<evidence type="ECO:0000259" key="2">
    <source>
        <dbReference type="Pfam" id="PF07290"/>
    </source>
</evidence>
<name>A0A1N7IZS4_9GAMM</name>
<gene>
    <name evidence="4" type="ORF">SAMN05421686_101202</name>
</gene>